<dbReference type="Proteomes" id="UP000321230">
    <property type="component" value="Unassembled WGS sequence"/>
</dbReference>
<organism evidence="3 4">
    <name type="scientific">Gluconobacter wancherniae NBRC 103581</name>
    <dbReference type="NCBI Taxonomy" id="656744"/>
    <lineage>
        <taxon>Bacteria</taxon>
        <taxon>Pseudomonadati</taxon>
        <taxon>Pseudomonadota</taxon>
        <taxon>Alphaproteobacteria</taxon>
        <taxon>Acetobacterales</taxon>
        <taxon>Acetobacteraceae</taxon>
        <taxon>Gluconobacter</taxon>
    </lineage>
</organism>
<dbReference type="InterPro" id="IPR016181">
    <property type="entry name" value="Acyl_CoA_acyltransferase"/>
</dbReference>
<evidence type="ECO:0000313" key="4">
    <source>
        <dbReference type="Proteomes" id="UP000321230"/>
    </source>
</evidence>
<gene>
    <name evidence="3" type="primary">rimI</name>
    <name evidence="3" type="ORF">GWA01_25340</name>
</gene>
<evidence type="ECO:0000259" key="2">
    <source>
        <dbReference type="PROSITE" id="PS51186"/>
    </source>
</evidence>
<keyword evidence="4" id="KW-1185">Reference proteome</keyword>
<dbReference type="PROSITE" id="PS51186">
    <property type="entry name" value="GNAT"/>
    <property type="match status" value="1"/>
</dbReference>
<dbReference type="GO" id="GO:0008080">
    <property type="term" value="F:N-acetyltransferase activity"/>
    <property type="evidence" value="ECO:0007669"/>
    <property type="project" value="InterPro"/>
</dbReference>
<proteinExistence type="predicted"/>
<dbReference type="InterPro" id="IPR000182">
    <property type="entry name" value="GNAT_dom"/>
</dbReference>
<dbReference type="OrthoDB" id="9804026at2"/>
<dbReference type="Gene3D" id="3.40.630.30">
    <property type="match status" value="1"/>
</dbReference>
<reference evidence="3 4" key="1">
    <citation type="submission" date="2019-07" db="EMBL/GenBank/DDBJ databases">
        <title>Whole genome shotgun sequence of Gluconobacter wancherniae NBRC 103581.</title>
        <authorList>
            <person name="Hosoyama A."/>
            <person name="Uohara A."/>
            <person name="Ohji S."/>
            <person name="Ichikawa N."/>
        </authorList>
    </citation>
    <scope>NUCLEOTIDE SEQUENCE [LARGE SCALE GENOMIC DNA]</scope>
    <source>
        <strain evidence="3 4">NBRC 103581</strain>
    </source>
</reference>
<dbReference type="RefSeq" id="WP_146798647.1">
    <property type="nucleotide sequence ID" value="NZ_BARC01000009.1"/>
</dbReference>
<dbReference type="SUPFAM" id="SSF55729">
    <property type="entry name" value="Acyl-CoA N-acyltransferases (Nat)"/>
    <property type="match status" value="1"/>
</dbReference>
<dbReference type="CDD" id="cd04301">
    <property type="entry name" value="NAT_SF"/>
    <property type="match status" value="1"/>
</dbReference>
<dbReference type="PANTHER" id="PTHR13947">
    <property type="entry name" value="GNAT FAMILY N-ACETYLTRANSFERASE"/>
    <property type="match status" value="1"/>
</dbReference>
<dbReference type="AlphaFoldDB" id="A0A511B2W6"/>
<keyword evidence="1 3" id="KW-0808">Transferase</keyword>
<protein>
    <submittedName>
        <fullName evidence="3">Alanine acetyltransferase</fullName>
    </submittedName>
</protein>
<comment type="caution">
    <text evidence="3">The sequence shown here is derived from an EMBL/GenBank/DDBJ whole genome shotgun (WGS) entry which is preliminary data.</text>
</comment>
<dbReference type="InterPro" id="IPR050769">
    <property type="entry name" value="NAT_camello-type"/>
</dbReference>
<evidence type="ECO:0000313" key="3">
    <source>
        <dbReference type="EMBL" id="GEK94764.1"/>
    </source>
</evidence>
<dbReference type="EMBL" id="BJUZ01000005">
    <property type="protein sequence ID" value="GEK94764.1"/>
    <property type="molecule type" value="Genomic_DNA"/>
</dbReference>
<name>A0A511B2W6_9PROT</name>
<accession>A0A511B2W6</accession>
<dbReference type="PANTHER" id="PTHR13947:SF37">
    <property type="entry name" value="LD18367P"/>
    <property type="match status" value="1"/>
</dbReference>
<feature type="domain" description="N-acetyltransferase" evidence="2">
    <location>
        <begin position="6"/>
        <end position="144"/>
    </location>
</feature>
<sequence length="144" mass="15617">MTLHDIRVSRLGSGCEALLAAMHAEAFEAGEVWDEASFGSLLSIRGTEAIVAMVEGQPAGFLLLRTIADESEILTLAVRPNVRRLGIGACLVRESMKDYSVFLEVSVLNKGALRLYKRCGFSEVGCRSSYYADGSDALVLLFKP</sequence>
<dbReference type="Pfam" id="PF00583">
    <property type="entry name" value="Acetyltransf_1"/>
    <property type="match status" value="1"/>
</dbReference>
<evidence type="ECO:0000256" key="1">
    <source>
        <dbReference type="ARBA" id="ARBA00022679"/>
    </source>
</evidence>